<dbReference type="Pfam" id="PF00271">
    <property type="entry name" value="Helicase_C"/>
    <property type="match status" value="1"/>
</dbReference>
<keyword evidence="1" id="KW-0547">Nucleotide-binding</keyword>
<dbReference type="CDD" id="cd18011">
    <property type="entry name" value="DEXDc_RapA"/>
    <property type="match status" value="1"/>
</dbReference>
<evidence type="ECO:0000313" key="7">
    <source>
        <dbReference type="EMBL" id="KZX16417.1"/>
    </source>
</evidence>
<dbReference type="EMBL" id="LWMV01000011">
    <property type="protein sequence ID" value="KZX16417.1"/>
    <property type="molecule type" value="Genomic_DNA"/>
</dbReference>
<organism evidence="7 8">
    <name type="scientific">Methanobrevibacter curvatus</name>
    <dbReference type="NCBI Taxonomy" id="49547"/>
    <lineage>
        <taxon>Archaea</taxon>
        <taxon>Methanobacteriati</taxon>
        <taxon>Methanobacteriota</taxon>
        <taxon>Methanomada group</taxon>
        <taxon>Methanobacteria</taxon>
        <taxon>Methanobacteriales</taxon>
        <taxon>Methanobacteriaceae</taxon>
        <taxon>Methanobrevibacter</taxon>
    </lineage>
</organism>
<dbReference type="InterPro" id="IPR027417">
    <property type="entry name" value="P-loop_NTPase"/>
</dbReference>
<evidence type="ECO:0000259" key="5">
    <source>
        <dbReference type="PROSITE" id="PS51192"/>
    </source>
</evidence>
<gene>
    <name evidence="7" type="primary">rapA_1</name>
    <name evidence="7" type="ORF">MBCUR_00810</name>
</gene>
<dbReference type="InterPro" id="IPR006935">
    <property type="entry name" value="Helicase/UvrB_N"/>
</dbReference>
<name>A0A166CS67_9EURY</name>
<keyword evidence="8" id="KW-1185">Reference proteome</keyword>
<dbReference type="InterPro" id="IPR038718">
    <property type="entry name" value="SNF2-like_sf"/>
</dbReference>
<dbReference type="InterPro" id="IPR001650">
    <property type="entry name" value="Helicase_C-like"/>
</dbReference>
<dbReference type="GO" id="GO:0003677">
    <property type="term" value="F:DNA binding"/>
    <property type="evidence" value="ECO:0007669"/>
    <property type="project" value="InterPro"/>
</dbReference>
<reference evidence="7 8" key="1">
    <citation type="submission" date="2016-04" db="EMBL/GenBank/DDBJ databases">
        <title>Genome sequence of Methanobrevibacter curvatus DSM 11111.</title>
        <authorList>
            <person name="Poehlein A."/>
            <person name="Seedorf H."/>
            <person name="Daniel R."/>
        </authorList>
    </citation>
    <scope>NUCLEOTIDE SEQUENCE [LARGE SCALE GENOMIC DNA]</scope>
    <source>
        <strain evidence="7 8">DSM 11111</strain>
    </source>
</reference>
<evidence type="ECO:0000259" key="6">
    <source>
        <dbReference type="PROSITE" id="PS51194"/>
    </source>
</evidence>
<dbReference type="RefSeq" id="WP_067088809.1">
    <property type="nucleotide sequence ID" value="NZ_LWMV01000011.1"/>
</dbReference>
<dbReference type="GO" id="GO:0120545">
    <property type="term" value="F:nucleic acid conformation isomerase activity"/>
    <property type="evidence" value="ECO:0007669"/>
    <property type="project" value="UniProtKB-ARBA"/>
</dbReference>
<evidence type="ECO:0000256" key="1">
    <source>
        <dbReference type="ARBA" id="ARBA00022741"/>
    </source>
</evidence>
<keyword evidence="3" id="KW-0347">Helicase</keyword>
<dbReference type="InterPro" id="IPR057342">
    <property type="entry name" value="DEXDc_RapA"/>
</dbReference>
<evidence type="ECO:0000256" key="3">
    <source>
        <dbReference type="ARBA" id="ARBA00022806"/>
    </source>
</evidence>
<evidence type="ECO:0000313" key="8">
    <source>
        <dbReference type="Proteomes" id="UP000077245"/>
    </source>
</evidence>
<dbReference type="SUPFAM" id="SSF52540">
    <property type="entry name" value="P-loop containing nucleoside triphosphate hydrolases"/>
    <property type="match status" value="2"/>
</dbReference>
<keyword evidence="4" id="KW-0067">ATP-binding</keyword>
<dbReference type="GO" id="GO:0031297">
    <property type="term" value="P:replication fork processing"/>
    <property type="evidence" value="ECO:0007669"/>
    <property type="project" value="TreeGrafter"/>
</dbReference>
<keyword evidence="2" id="KW-0378">Hydrolase</keyword>
<proteinExistence type="predicted"/>
<dbReference type="AlphaFoldDB" id="A0A166CS67"/>
<dbReference type="PROSITE" id="PS51194">
    <property type="entry name" value="HELICASE_CTER"/>
    <property type="match status" value="1"/>
</dbReference>
<comment type="caution">
    <text evidence="7">The sequence shown here is derived from an EMBL/GenBank/DDBJ whole genome shotgun (WGS) entry which is preliminary data.</text>
</comment>
<dbReference type="SMART" id="SM00487">
    <property type="entry name" value="DEXDc"/>
    <property type="match status" value="1"/>
</dbReference>
<dbReference type="PANTHER" id="PTHR45766:SF6">
    <property type="entry name" value="SWI_SNF-RELATED MATRIX-ASSOCIATED ACTIN-DEPENDENT REGULATOR OF CHROMATIN SUBFAMILY A-LIKE PROTEIN 1"/>
    <property type="match status" value="1"/>
</dbReference>
<dbReference type="SMART" id="SM00490">
    <property type="entry name" value="HELICc"/>
    <property type="match status" value="1"/>
</dbReference>
<dbReference type="InterPro" id="IPR014001">
    <property type="entry name" value="Helicase_ATP-bd"/>
</dbReference>
<accession>A0A166CS67</accession>
<feature type="domain" description="Helicase C-terminal" evidence="6">
    <location>
        <begin position="683"/>
        <end position="877"/>
    </location>
</feature>
<dbReference type="Pfam" id="PF04851">
    <property type="entry name" value="ResIII"/>
    <property type="match status" value="1"/>
</dbReference>
<evidence type="ECO:0000256" key="4">
    <source>
        <dbReference type="ARBA" id="ARBA00022840"/>
    </source>
</evidence>
<dbReference type="GO" id="GO:0006281">
    <property type="term" value="P:DNA repair"/>
    <property type="evidence" value="ECO:0007669"/>
    <property type="project" value="TreeGrafter"/>
</dbReference>
<dbReference type="PROSITE" id="PS51192">
    <property type="entry name" value="HELICASE_ATP_BIND_1"/>
    <property type="match status" value="1"/>
</dbReference>
<dbReference type="Proteomes" id="UP000077245">
    <property type="component" value="Unassembled WGS sequence"/>
</dbReference>
<dbReference type="GO" id="GO:0005524">
    <property type="term" value="F:ATP binding"/>
    <property type="evidence" value="ECO:0007669"/>
    <property type="project" value="InterPro"/>
</dbReference>
<dbReference type="InterPro" id="IPR049730">
    <property type="entry name" value="SNF2/RAD54-like_C"/>
</dbReference>
<dbReference type="PATRIC" id="fig|49547.3.peg.86"/>
<sequence>MKAPKLLDNKKSGLVYKELQDSIKEGSKLSVISAYFTMYAYYELKNELNKIDSMRFIFKKPSFTKKKNEEMREYYINNDSGEKGIFGNEFEIKLRNEMKQGSVAKECSNWIKEKVEIKSFKTSDSSQPRMLYVENDNGEDISINGSVDFTTDGLGLTHSNRSDINMCTYGKEITFPNLMLFNELWENNNLEDVKDQFLEQMQVIYKENPGEFVYFVSMYNIFTDYLDELREDNVVKEGTKFKETNIWNKLYKFQKDAVIGAIDKIEKHNGCIIADSVGLGKTFTALAIIKYYELRNDRVLVLVPKKLRDNWTVYTQNDKRNIFIKDRFGYDVLNHTDLSRQSGYSGEINLQTINWENYDLVVIDESHNFRNNPARKDIKTRYKKLMDDIIKSGVETKVLMLSATPVNNRMRDIRNQISFITEEKDDALENIGIDSIEFTLKKAQEVFNKWSKFEEEYRTSERFVDMMDLDYFKLLDTLTIARSRRHIEKYYSMDEIGKFPERKTPINEYPDIDTENIFPPIKDINSEIKRLNLGIYTPMIYILPQKRKDYENKYDTVLGKYNKRFKQEDRERQLVKLMRINLLKRMESSIHSFKLTISKILYKIEVVLDKINSGSIDFDSNIDINLIDPEEEEYDDMMFGTKNKVLLKDIDLIKWKADLELDKEKLQTILNEAKKINPKRDEKLQRLKEIIVEKIKNPLNKNNKKIIIFTAFSDTAQYLYENIHKWALEELNLHSAIVTGSENNKTTFKFLKSKDINDILTNFSPISKERNRIYGDVEEEIDILIGTDCISEGQNLQDCDYLINYDIHWNPVRIIQRFGRIDRIGSRNEVIQLVNFWPNMDLDEYIDLTSRVESRMVMVDTTATGDENIIEDENQIKNEVSYREKQLECLQEEIVDLEDISGGISITDLTFNDFKVELMEYMKEHRKELEEAPSGIYSIVEIDKEFREELNPGIIFLLKQTKGKTESKDYNPLAPFYLGYVNDEKEVELNYIHSKRIMDFYKNLCAGKREVFKELVASFNKETKDGAKMDKYSDFLKIAIENILGKKQETGINSLFKKGGTNPVKNDVIGLDEFELVTFLILK</sequence>
<dbReference type="STRING" id="49547.MBCUR_00810"/>
<evidence type="ECO:0000256" key="2">
    <source>
        <dbReference type="ARBA" id="ARBA00022801"/>
    </source>
</evidence>
<protein>
    <submittedName>
        <fullName evidence="7">RNA polymerase-associated protein RapA</fullName>
    </submittedName>
</protein>
<dbReference type="Gene3D" id="3.40.50.10810">
    <property type="entry name" value="Tandem AAA-ATPase domain"/>
    <property type="match status" value="1"/>
</dbReference>
<dbReference type="GO" id="GO:0016787">
    <property type="term" value="F:hydrolase activity"/>
    <property type="evidence" value="ECO:0007669"/>
    <property type="project" value="UniProtKB-KW"/>
</dbReference>
<dbReference type="CDD" id="cd10311">
    <property type="entry name" value="PLDc_N_DEXD_c"/>
    <property type="match status" value="1"/>
</dbReference>
<dbReference type="Gene3D" id="3.40.50.300">
    <property type="entry name" value="P-loop containing nucleotide triphosphate hydrolases"/>
    <property type="match status" value="1"/>
</dbReference>
<dbReference type="PANTHER" id="PTHR45766">
    <property type="entry name" value="DNA ANNEALING HELICASE AND ENDONUCLEASE ZRANB3 FAMILY MEMBER"/>
    <property type="match status" value="1"/>
</dbReference>
<dbReference type="OrthoDB" id="6396at2157"/>
<dbReference type="CDD" id="cd18793">
    <property type="entry name" value="SF2_C_SNF"/>
    <property type="match status" value="1"/>
</dbReference>
<feature type="domain" description="Helicase ATP-binding" evidence="5">
    <location>
        <begin position="262"/>
        <end position="423"/>
    </location>
</feature>
<dbReference type="GO" id="GO:0140097">
    <property type="term" value="F:catalytic activity, acting on DNA"/>
    <property type="evidence" value="ECO:0007669"/>
    <property type="project" value="UniProtKB-ARBA"/>
</dbReference>